<evidence type="ECO:0000313" key="2">
    <source>
        <dbReference type="Proteomes" id="UP000315496"/>
    </source>
</evidence>
<proteinExistence type="predicted"/>
<organism evidence="1 2">
    <name type="scientific">Giardia muris</name>
    <dbReference type="NCBI Taxonomy" id="5742"/>
    <lineage>
        <taxon>Eukaryota</taxon>
        <taxon>Metamonada</taxon>
        <taxon>Diplomonadida</taxon>
        <taxon>Hexamitidae</taxon>
        <taxon>Giardiinae</taxon>
        <taxon>Giardia</taxon>
    </lineage>
</organism>
<dbReference type="OrthoDB" id="10291391at2759"/>
<accession>A0A4Z1SQW9</accession>
<keyword evidence="2" id="KW-1185">Reference proteome</keyword>
<dbReference type="AlphaFoldDB" id="A0A4Z1SQW9"/>
<evidence type="ECO:0000313" key="1">
    <source>
        <dbReference type="EMBL" id="TNJ27345.1"/>
    </source>
</evidence>
<sequence length="173" mass="19510">MSQIRLNSEQLAVITEVFHLFEHPSYRSPPSPTMEKPTGMVQAAQLCQFLRTLGFPISRPEALEYVHRYAKDAKLLNFDDVLRIISAWKSAPHPEFRSAAETIFKCCNPEDGTIAFQALRGLLLGDALGDQSNDLRLTEDELAYLTSEFDISEDSRLSIDDIYRLLGPPQPLV</sequence>
<dbReference type="SUPFAM" id="SSF47473">
    <property type="entry name" value="EF-hand"/>
    <property type="match status" value="1"/>
</dbReference>
<dbReference type="VEuPathDB" id="GiardiaDB:GMRT_13854"/>
<dbReference type="EMBL" id="VDLU01000004">
    <property type="protein sequence ID" value="TNJ27345.1"/>
    <property type="molecule type" value="Genomic_DNA"/>
</dbReference>
<gene>
    <name evidence="1" type="ORF">GMRT_13854</name>
</gene>
<name>A0A4Z1SQW9_GIAMU</name>
<dbReference type="Proteomes" id="UP000315496">
    <property type="component" value="Chromosome 4"/>
</dbReference>
<dbReference type="InterPro" id="IPR011992">
    <property type="entry name" value="EF-hand-dom_pair"/>
</dbReference>
<protein>
    <submittedName>
        <fullName evidence="1">Uncharacterized protein</fullName>
    </submittedName>
</protein>
<reference evidence="1 2" key="1">
    <citation type="submission" date="2019-05" db="EMBL/GenBank/DDBJ databases">
        <title>The compact genome of Giardia muris reveals important steps in the evolution of intestinal protozoan parasites.</title>
        <authorList>
            <person name="Xu F."/>
            <person name="Jimenez-Gonzalez A."/>
            <person name="Einarsson E."/>
            <person name="Astvaldsson A."/>
            <person name="Peirasmaki D."/>
            <person name="Eckmann L."/>
            <person name="Andersson J.O."/>
            <person name="Svard S.G."/>
            <person name="Jerlstrom-Hultqvist J."/>
        </authorList>
    </citation>
    <scope>NUCLEOTIDE SEQUENCE [LARGE SCALE GENOMIC DNA]</scope>
    <source>
        <strain evidence="1 2">Roberts-Thomson</strain>
    </source>
</reference>
<comment type="caution">
    <text evidence="1">The sequence shown here is derived from an EMBL/GenBank/DDBJ whole genome shotgun (WGS) entry which is preliminary data.</text>
</comment>
<dbReference type="Gene3D" id="1.10.238.10">
    <property type="entry name" value="EF-hand"/>
    <property type="match status" value="1"/>
</dbReference>